<organism evidence="2 3">
    <name type="scientific">Solirubrobacter deserti</name>
    <dbReference type="NCBI Taxonomy" id="2282478"/>
    <lineage>
        <taxon>Bacteria</taxon>
        <taxon>Bacillati</taxon>
        <taxon>Actinomycetota</taxon>
        <taxon>Thermoleophilia</taxon>
        <taxon>Solirubrobacterales</taxon>
        <taxon>Solirubrobacteraceae</taxon>
        <taxon>Solirubrobacter</taxon>
    </lineage>
</organism>
<sequence>MNQLILTPHETVTVVEHAPERLVVDVTYVPGGKQPPAHFHPEQDEHFEITGGIVGVKLPGERLELERGAVLEIPRGTPHVLWNAGTEPATARWTTTPAGRTLDWFAKLDALNREHGKLPGLLAFAPVLVEFEDVFRVVGPQFVIRTLARFGRGEGAALESTA</sequence>
<accession>A0ABT4RRG7</accession>
<proteinExistence type="predicted"/>
<dbReference type="Gene3D" id="2.60.120.10">
    <property type="entry name" value="Jelly Rolls"/>
    <property type="match status" value="1"/>
</dbReference>
<dbReference type="EMBL" id="JAPCID010000051">
    <property type="protein sequence ID" value="MDA0141159.1"/>
    <property type="molecule type" value="Genomic_DNA"/>
</dbReference>
<dbReference type="InterPro" id="IPR053146">
    <property type="entry name" value="QDO-like"/>
</dbReference>
<dbReference type="Pfam" id="PF07883">
    <property type="entry name" value="Cupin_2"/>
    <property type="match status" value="1"/>
</dbReference>
<name>A0ABT4RRG7_9ACTN</name>
<dbReference type="RefSeq" id="WP_202956895.1">
    <property type="nucleotide sequence ID" value="NZ_JAPCID010000051.1"/>
</dbReference>
<keyword evidence="3" id="KW-1185">Reference proteome</keyword>
<dbReference type="PANTHER" id="PTHR36440">
    <property type="entry name" value="PUTATIVE (AFU_ORTHOLOGUE AFUA_8G07350)-RELATED"/>
    <property type="match status" value="1"/>
</dbReference>
<evidence type="ECO:0000259" key="1">
    <source>
        <dbReference type="Pfam" id="PF07883"/>
    </source>
</evidence>
<dbReference type="InterPro" id="IPR013096">
    <property type="entry name" value="Cupin_2"/>
</dbReference>
<reference evidence="2" key="1">
    <citation type="submission" date="2022-10" db="EMBL/GenBank/DDBJ databases">
        <title>The WGS of Solirubrobacter sp. CPCC 204708.</title>
        <authorList>
            <person name="Jiang Z."/>
        </authorList>
    </citation>
    <scope>NUCLEOTIDE SEQUENCE</scope>
    <source>
        <strain evidence="2">CPCC 204708</strain>
    </source>
</reference>
<evidence type="ECO:0000313" key="3">
    <source>
        <dbReference type="Proteomes" id="UP001147700"/>
    </source>
</evidence>
<evidence type="ECO:0000313" key="2">
    <source>
        <dbReference type="EMBL" id="MDA0141159.1"/>
    </source>
</evidence>
<dbReference type="PANTHER" id="PTHR36440:SF1">
    <property type="entry name" value="PUTATIVE (AFU_ORTHOLOGUE AFUA_8G07350)-RELATED"/>
    <property type="match status" value="1"/>
</dbReference>
<gene>
    <name evidence="2" type="ORF">OJ962_26915</name>
</gene>
<dbReference type="Proteomes" id="UP001147700">
    <property type="component" value="Unassembled WGS sequence"/>
</dbReference>
<dbReference type="InterPro" id="IPR014710">
    <property type="entry name" value="RmlC-like_jellyroll"/>
</dbReference>
<feature type="domain" description="Cupin type-2" evidence="1">
    <location>
        <begin position="26"/>
        <end position="91"/>
    </location>
</feature>
<comment type="caution">
    <text evidence="2">The sequence shown here is derived from an EMBL/GenBank/DDBJ whole genome shotgun (WGS) entry which is preliminary data.</text>
</comment>
<dbReference type="SUPFAM" id="SSF51182">
    <property type="entry name" value="RmlC-like cupins"/>
    <property type="match status" value="1"/>
</dbReference>
<dbReference type="InterPro" id="IPR011051">
    <property type="entry name" value="RmlC_Cupin_sf"/>
</dbReference>
<protein>
    <submittedName>
        <fullName evidence="2">Cupin domain-containing protein</fullName>
    </submittedName>
</protein>